<keyword evidence="1" id="KW-1133">Transmembrane helix</keyword>
<feature type="transmembrane region" description="Helical" evidence="1">
    <location>
        <begin position="296"/>
        <end position="314"/>
    </location>
</feature>
<feature type="transmembrane region" description="Helical" evidence="1">
    <location>
        <begin position="266"/>
        <end position="284"/>
    </location>
</feature>
<evidence type="ECO:0008006" key="3">
    <source>
        <dbReference type="Google" id="ProtNLM"/>
    </source>
</evidence>
<feature type="transmembrane region" description="Helical" evidence="1">
    <location>
        <begin position="61"/>
        <end position="83"/>
    </location>
</feature>
<organism evidence="2">
    <name type="scientific">Chryseobacterium indologenes</name>
    <name type="common">Flavobacterium indologenes</name>
    <dbReference type="NCBI Taxonomy" id="253"/>
    <lineage>
        <taxon>Bacteria</taxon>
        <taxon>Pseudomonadati</taxon>
        <taxon>Bacteroidota</taxon>
        <taxon>Flavobacteriia</taxon>
        <taxon>Flavobacteriales</taxon>
        <taxon>Weeksellaceae</taxon>
        <taxon>Chryseobacterium group</taxon>
        <taxon>Chryseobacterium</taxon>
    </lineage>
</organism>
<dbReference type="EMBL" id="CP035532">
    <property type="protein sequence ID" value="QBA20051.1"/>
    <property type="molecule type" value="Genomic_DNA"/>
</dbReference>
<gene>
    <name evidence="2" type="ORF">EU348_02285</name>
</gene>
<evidence type="ECO:0000256" key="1">
    <source>
        <dbReference type="SAM" id="Phobius"/>
    </source>
</evidence>
<feature type="transmembrane region" description="Helical" evidence="1">
    <location>
        <begin position="20"/>
        <end position="41"/>
    </location>
</feature>
<keyword evidence="1" id="KW-0472">Membrane</keyword>
<accession>A0A411DIE5</accession>
<feature type="transmembrane region" description="Helical" evidence="1">
    <location>
        <begin position="90"/>
        <end position="110"/>
    </location>
</feature>
<reference evidence="2" key="1">
    <citation type="submission" date="2019-01" db="EMBL/GenBank/DDBJ databases">
        <title>Whole Genome Sequencing for Putative Detection of Antimicrobial Resistance and Potential Virulence Factors in Chryseobacterium indologenes isolated from Nile Tilapia in Tanzania.</title>
        <authorList>
            <person name="Mwega E."/>
            <person name="Mutoloki S."/>
            <person name="Mugimba K."/>
            <person name="Colquhoun D."/>
            <person name="Mdegela R."/>
            <person name="Evensen O."/>
            <person name="Wasteson Y."/>
        </authorList>
    </citation>
    <scope>NUCLEOTIDE SEQUENCE [LARGE SCALE GENOMIC DNA]</scope>
    <source>
        <strain evidence="2">StR 01</strain>
    </source>
</reference>
<feature type="transmembrane region" description="Helical" evidence="1">
    <location>
        <begin position="150"/>
        <end position="169"/>
    </location>
</feature>
<keyword evidence="1" id="KW-0812">Transmembrane</keyword>
<dbReference type="AlphaFoldDB" id="A0A411DIE5"/>
<proteinExistence type="predicted"/>
<feature type="transmembrane region" description="Helical" evidence="1">
    <location>
        <begin position="326"/>
        <end position="354"/>
    </location>
</feature>
<name>A0A411DIE5_CHRID</name>
<evidence type="ECO:0000313" key="2">
    <source>
        <dbReference type="EMBL" id="QBA20051.1"/>
    </source>
</evidence>
<sequence length="367" mass="42915">MNKLKELPFVSYRPSYEFLAFYRIFFSMFLLWSGVADNSWIHSIPNSAMLPPISILSFTDIVPSEAFFVLCRYILYACLLLILIGYKPRIFAILYIILYVLTNNYAYSFGKVNHDFIYTLPIMIMAFSPWNKTFSFFPEPVKETDELAKSWPLFMISLIFSFGMFTAGFSKILGGWLSTDIQYTQIFFTQYRFIIGWNDLLSDFYEGINSKIFWEALDYFTVIFEMVFIVAFMSPKFFRYMLLVTIFFHLNVLLMLNISFMNSIELYSLFIPAWLLPSGFRNRIKIGMLRIFNPEYRKAAIAVVILYLLVLKIFNINAMGSVINGLFSLIAFCKLSTPLIMLGSAFLFSLYLLIRSLRKTDRNNILK</sequence>
<protein>
    <recommendedName>
        <fullName evidence="3">HTTM domain-containing protein</fullName>
    </recommendedName>
</protein>
<feature type="transmembrane region" description="Helical" evidence="1">
    <location>
        <begin position="212"/>
        <end position="233"/>
    </location>
</feature>